<protein>
    <submittedName>
        <fullName evidence="2">Uncharacterized protein</fullName>
    </submittedName>
</protein>
<evidence type="ECO:0000313" key="2">
    <source>
        <dbReference type="EMBL" id="CAF1229327.1"/>
    </source>
</evidence>
<reference evidence="2" key="1">
    <citation type="submission" date="2021-02" db="EMBL/GenBank/DDBJ databases">
        <authorList>
            <person name="Nowell W R."/>
        </authorList>
    </citation>
    <scope>NUCLEOTIDE SEQUENCE</scope>
</reference>
<accession>A0A814YE59</accession>
<comment type="caution">
    <text evidence="2">The sequence shown here is derived from an EMBL/GenBank/DDBJ whole genome shotgun (WGS) entry which is preliminary data.</text>
</comment>
<feature type="compositionally biased region" description="Polar residues" evidence="1">
    <location>
        <begin position="85"/>
        <end position="99"/>
    </location>
</feature>
<sequence>MPRKSSMRDNVIAVRSRLPHLSDLSREKIELALLYYELNIDETVEAFKRNGAIEALGGWTEMGNGRGNTSSKRTNDNTRNRNNKPSTLSTNSLLQNPPSNGILRPSQRVSNLFQTFAIGGIPTITTNGSTTMSNTTACSPSSISSSSFIEQSDNNHDLTITHDETIEQQKSQLLSHIENHDDSISSTIQNHEPSTITNSQPTTVAKLANNKKLLTKSVKDLQRQTSTLTNVEILFNNEIKSSIKRIDDIFKQIHEILKQREVEIYLEMDKVKEHGLNIIHNRQKRAIELRQRIDRCDRLEPFEIDNLRHDIKQFVTDRRYDLGEELTTSHRFEYDQTIIDLLKNFGHVSPVERTRLASISSAFIETNTSTIEKQISDVTSDKIQISKKSNRIPSVSHSSNEIDFINKQQEPLPQRIINNQQLNGEIINIPTNGYVTGDYHQHFNSSQQINGSLQYYNDTNGNRRRTQQYSQGNLQRPRPIFNYHNDNNRRNGPKQINDRIDLPNNSKTTNTYRRPRPPPQSSQPIVPVQT</sequence>
<name>A0A814YE59_9BILA</name>
<dbReference type="EMBL" id="CAJNOO010002039">
    <property type="protein sequence ID" value="CAF1229327.1"/>
    <property type="molecule type" value="Genomic_DNA"/>
</dbReference>
<gene>
    <name evidence="2" type="ORF">RFH988_LOCUS26078</name>
</gene>
<dbReference type="InterPro" id="IPR009816">
    <property type="entry name" value="SPATS2-like"/>
</dbReference>
<dbReference type="PANTHER" id="PTHR15623">
    <property type="entry name" value="SPERMATOGENESIS-ASSOCIATED SERINE-RICH PROTEIN 2-RELATED"/>
    <property type="match status" value="1"/>
</dbReference>
<feature type="compositionally biased region" description="Polar residues" evidence="1">
    <location>
        <begin position="503"/>
        <end position="512"/>
    </location>
</feature>
<dbReference type="Proteomes" id="UP000663882">
    <property type="component" value="Unassembled WGS sequence"/>
</dbReference>
<evidence type="ECO:0000256" key="1">
    <source>
        <dbReference type="SAM" id="MobiDB-lite"/>
    </source>
</evidence>
<dbReference type="AlphaFoldDB" id="A0A814YE59"/>
<evidence type="ECO:0000313" key="3">
    <source>
        <dbReference type="Proteomes" id="UP000663882"/>
    </source>
</evidence>
<dbReference type="GO" id="GO:0005737">
    <property type="term" value="C:cytoplasm"/>
    <property type="evidence" value="ECO:0007669"/>
    <property type="project" value="TreeGrafter"/>
</dbReference>
<dbReference type="OrthoDB" id="6136201at2759"/>
<dbReference type="PANTHER" id="PTHR15623:SF11">
    <property type="entry name" value="SPERMATOGENESIS-ASSOCIATED SERINE-RICH PROTEIN 2"/>
    <property type="match status" value="1"/>
</dbReference>
<feature type="region of interest" description="Disordered" evidence="1">
    <location>
        <begin position="59"/>
        <end position="101"/>
    </location>
</feature>
<feature type="region of interest" description="Disordered" evidence="1">
    <location>
        <begin position="458"/>
        <end position="530"/>
    </location>
</feature>
<proteinExistence type="predicted"/>
<dbReference type="Pfam" id="PF07139">
    <property type="entry name" value="SPATS2-like"/>
    <property type="match status" value="1"/>
</dbReference>
<organism evidence="2 3">
    <name type="scientific">Rotaria sordida</name>
    <dbReference type="NCBI Taxonomy" id="392033"/>
    <lineage>
        <taxon>Eukaryota</taxon>
        <taxon>Metazoa</taxon>
        <taxon>Spiralia</taxon>
        <taxon>Gnathifera</taxon>
        <taxon>Rotifera</taxon>
        <taxon>Eurotatoria</taxon>
        <taxon>Bdelloidea</taxon>
        <taxon>Philodinida</taxon>
        <taxon>Philodinidae</taxon>
        <taxon>Rotaria</taxon>
    </lineage>
</organism>